<evidence type="ECO:0000259" key="6">
    <source>
        <dbReference type="PROSITE" id="PS50089"/>
    </source>
</evidence>
<dbReference type="InterPro" id="IPR013083">
    <property type="entry name" value="Znf_RING/FYVE/PHD"/>
</dbReference>
<dbReference type="SMART" id="SM00184">
    <property type="entry name" value="RING"/>
    <property type="match status" value="1"/>
</dbReference>
<evidence type="ECO:0000313" key="7">
    <source>
        <dbReference type="Proteomes" id="UP000046393"/>
    </source>
</evidence>
<evidence type="ECO:0000256" key="2">
    <source>
        <dbReference type="ARBA" id="ARBA00022771"/>
    </source>
</evidence>
<dbReference type="Gene3D" id="1.20.58.1540">
    <property type="entry name" value="Actin interacting protein 3, C-terminal domain"/>
    <property type="match status" value="1"/>
</dbReference>
<dbReference type="GO" id="GO:0048471">
    <property type="term" value="C:perinuclear region of cytoplasm"/>
    <property type="evidence" value="ECO:0007669"/>
    <property type="project" value="TreeGrafter"/>
</dbReference>
<dbReference type="InterPro" id="IPR039320">
    <property type="entry name" value="RNF207"/>
</dbReference>
<dbReference type="WBParaSite" id="SMUV_0000323001-mRNA-1">
    <property type="protein sequence ID" value="SMUV_0000323001-mRNA-1"/>
    <property type="gene ID" value="SMUV_0000323001"/>
</dbReference>
<evidence type="ECO:0000256" key="5">
    <source>
        <dbReference type="SAM" id="MobiDB-lite"/>
    </source>
</evidence>
<evidence type="ECO:0000256" key="4">
    <source>
        <dbReference type="PROSITE-ProRule" id="PRU00175"/>
    </source>
</evidence>
<sequence>MSSSLSHFMHKLENIGSRNPLECIICDREFSTPVRLTCEHCFCKNCIENKTACPVCGKAVEGPFFPDKLLTYLSDISHEIADTCANCDQVSHTYMFLYFLLMRFILRQSMNEHFAKMFASHRIVPLEERAKVKGQVVCPLHNEPYILYSMESKTLACIICFNNASIDSRQHLVSIDMAHKIDCEKLELATLKLRNFQEEVYEQIELRKKLVKELDESHCNICSNIRTVCQEMIDAITAVKDKLLKKLGEEKFIRQSHFLEQINQLISLQPSIKLCLLAASMFCSSASKLDLLFSSSDLLKRIQNILSTVCNKPEYTGQLIENSKEELCAALEPFFGLSTVLLGSKASCAVDTNISGYSSRLQTGYAKHLKSESVSTKYQLVVDLAGAFGEEFAKIEVPLKQFNLDMALLGKRVQETQRDLTLRKCIIEKAEVASLTSQCINLHSKLEQQSRFIAELQPKLHQLWQEQVHRVRRQQFLFREKAEETIGLLESARHVANAARQLEPFAACIATVTSLIDKRRCIRSELAPMESICLQINTIEPNSQHRIEAIQKEENNRRMALDQKKREEQMQFIEMKKNLKTTKEQRKHKKDFFKDGVARPRLLTMNRDRSPGGTDRTLLSPHRQRPKCGSSTGSRSQSDVEEIESSMDDSFEFVAEASSAEAGTVKHYYCKLDGLHLSTPVSVPNSSRKSETVFSISLPDADQLSAGTFCGDNLSVGNLSSNRCNIIKSVQSNSSKIPIAPLVPKAIFTAITGTSTTGTYESRERVLASLMEKVTRVEDDSNSKNAEN</sequence>
<dbReference type="GO" id="GO:0030544">
    <property type="term" value="F:Hsp70 protein binding"/>
    <property type="evidence" value="ECO:0007669"/>
    <property type="project" value="InterPro"/>
</dbReference>
<dbReference type="InterPro" id="IPR027370">
    <property type="entry name" value="Znf-RING_euk"/>
</dbReference>
<proteinExistence type="predicted"/>
<name>A0A0N5AG06_9BILA</name>
<dbReference type="Pfam" id="PF13445">
    <property type="entry name" value="zf-RING_UBOX"/>
    <property type="match status" value="1"/>
</dbReference>
<dbReference type="PROSITE" id="PS00518">
    <property type="entry name" value="ZF_RING_1"/>
    <property type="match status" value="1"/>
</dbReference>
<accession>A0A0N5AG06</accession>
<dbReference type="PROSITE" id="PS50089">
    <property type="entry name" value="ZF_RING_2"/>
    <property type="match status" value="1"/>
</dbReference>
<feature type="domain" description="RING-type" evidence="6">
    <location>
        <begin position="23"/>
        <end position="56"/>
    </location>
</feature>
<dbReference type="Gene3D" id="3.30.40.10">
    <property type="entry name" value="Zinc/RING finger domain, C3HC4 (zinc finger)"/>
    <property type="match status" value="1"/>
</dbReference>
<dbReference type="InterPro" id="IPR001841">
    <property type="entry name" value="Znf_RING"/>
</dbReference>
<protein>
    <submittedName>
        <fullName evidence="8">RING-type domain-containing protein</fullName>
    </submittedName>
</protein>
<dbReference type="STRING" id="451379.A0A0N5AG06"/>
<keyword evidence="1" id="KW-0479">Metal-binding</keyword>
<organism evidence="7 8">
    <name type="scientific">Syphacia muris</name>
    <dbReference type="NCBI Taxonomy" id="451379"/>
    <lineage>
        <taxon>Eukaryota</taxon>
        <taxon>Metazoa</taxon>
        <taxon>Ecdysozoa</taxon>
        <taxon>Nematoda</taxon>
        <taxon>Chromadorea</taxon>
        <taxon>Rhabditida</taxon>
        <taxon>Spirurina</taxon>
        <taxon>Oxyuridomorpha</taxon>
        <taxon>Oxyuroidea</taxon>
        <taxon>Oxyuridae</taxon>
        <taxon>Syphacia</taxon>
    </lineage>
</organism>
<reference evidence="8" key="1">
    <citation type="submission" date="2017-02" db="UniProtKB">
        <authorList>
            <consortium name="WormBaseParasite"/>
        </authorList>
    </citation>
    <scope>IDENTIFICATION</scope>
</reference>
<dbReference type="InterPro" id="IPR017907">
    <property type="entry name" value="Znf_RING_CS"/>
</dbReference>
<dbReference type="PANTHER" id="PTHR22635">
    <property type="entry name" value="RING FINGER PROTEIN 207"/>
    <property type="match status" value="1"/>
</dbReference>
<keyword evidence="7" id="KW-1185">Reference proteome</keyword>
<evidence type="ECO:0000256" key="3">
    <source>
        <dbReference type="ARBA" id="ARBA00022833"/>
    </source>
</evidence>
<feature type="region of interest" description="Disordered" evidence="5">
    <location>
        <begin position="581"/>
        <end position="643"/>
    </location>
</feature>
<dbReference type="AlphaFoldDB" id="A0A0N5AG06"/>
<keyword evidence="3" id="KW-0862">Zinc</keyword>
<evidence type="ECO:0000256" key="1">
    <source>
        <dbReference type="ARBA" id="ARBA00022723"/>
    </source>
</evidence>
<dbReference type="GO" id="GO:0008270">
    <property type="term" value="F:zinc ion binding"/>
    <property type="evidence" value="ECO:0007669"/>
    <property type="project" value="UniProtKB-KW"/>
</dbReference>
<dbReference type="SUPFAM" id="SSF57850">
    <property type="entry name" value="RING/U-box"/>
    <property type="match status" value="1"/>
</dbReference>
<dbReference type="GO" id="GO:0044325">
    <property type="term" value="F:transmembrane transporter binding"/>
    <property type="evidence" value="ECO:0007669"/>
    <property type="project" value="TreeGrafter"/>
</dbReference>
<dbReference type="Proteomes" id="UP000046393">
    <property type="component" value="Unplaced"/>
</dbReference>
<evidence type="ECO:0000313" key="8">
    <source>
        <dbReference type="WBParaSite" id="SMUV_0000323001-mRNA-1"/>
    </source>
</evidence>
<dbReference type="PANTHER" id="PTHR22635:SF0">
    <property type="entry name" value="RING FINGER PROTEIN 207"/>
    <property type="match status" value="1"/>
</dbReference>
<keyword evidence="2 4" id="KW-0863">Zinc-finger</keyword>